<comment type="caution">
    <text evidence="3">The sequence shown here is derived from an EMBL/GenBank/DDBJ whole genome shotgun (WGS) entry which is preliminary data.</text>
</comment>
<dbReference type="Proteomes" id="UP001162131">
    <property type="component" value="Unassembled WGS sequence"/>
</dbReference>
<proteinExistence type="predicted"/>
<reference evidence="3" key="1">
    <citation type="submission" date="2021-09" db="EMBL/GenBank/DDBJ databases">
        <authorList>
            <consortium name="AG Swart"/>
            <person name="Singh M."/>
            <person name="Singh A."/>
            <person name="Seah K."/>
            <person name="Emmerich C."/>
        </authorList>
    </citation>
    <scope>NUCLEOTIDE SEQUENCE</scope>
    <source>
        <strain evidence="3">ATCC30299</strain>
    </source>
</reference>
<sequence length="187" mass="21276">MVKQIILLIAALVLITYGKGVTHLPQDQHLYWSFPDEMSVKFELYVPLSFTEEYEWTGFGLKEVSKISSMKDADITMIYLNDDRIEDCWSSMNARPDPDIEVEGFDSLTEKSVNVVDDYKVYTWIKMMNTGDEKDMVLSQGAQAGIIWAYGAVNSEGKPKKHKGTDRGYHEITLSEDFNDGEIVSLI</sequence>
<evidence type="ECO:0000313" key="3">
    <source>
        <dbReference type="EMBL" id="CAG9322932.1"/>
    </source>
</evidence>
<evidence type="ECO:0000256" key="1">
    <source>
        <dbReference type="SAM" id="SignalP"/>
    </source>
</evidence>
<feature type="chain" id="PRO_5043515902" description="DOMON domain-containing protein" evidence="1">
    <location>
        <begin position="21"/>
        <end position="187"/>
    </location>
</feature>
<keyword evidence="1" id="KW-0732">Signal</keyword>
<protein>
    <recommendedName>
        <fullName evidence="2">DOMON domain-containing protein</fullName>
    </recommendedName>
</protein>
<dbReference type="EMBL" id="CAJZBQ010000033">
    <property type="protein sequence ID" value="CAG9322932.1"/>
    <property type="molecule type" value="Genomic_DNA"/>
</dbReference>
<organism evidence="3 4">
    <name type="scientific">Blepharisma stoltei</name>
    <dbReference type="NCBI Taxonomy" id="1481888"/>
    <lineage>
        <taxon>Eukaryota</taxon>
        <taxon>Sar</taxon>
        <taxon>Alveolata</taxon>
        <taxon>Ciliophora</taxon>
        <taxon>Postciliodesmatophora</taxon>
        <taxon>Heterotrichea</taxon>
        <taxon>Heterotrichida</taxon>
        <taxon>Blepharismidae</taxon>
        <taxon>Blepharisma</taxon>
    </lineage>
</organism>
<dbReference type="InterPro" id="IPR045266">
    <property type="entry name" value="DOH_DOMON"/>
</dbReference>
<feature type="signal peptide" evidence="1">
    <location>
        <begin position="1"/>
        <end position="20"/>
    </location>
</feature>
<feature type="domain" description="DOMON" evidence="2">
    <location>
        <begin position="26"/>
        <end position="151"/>
    </location>
</feature>
<dbReference type="Pfam" id="PF03351">
    <property type="entry name" value="DOMON"/>
    <property type="match status" value="1"/>
</dbReference>
<name>A0AAU9JCJ9_9CILI</name>
<dbReference type="PROSITE" id="PS50836">
    <property type="entry name" value="DOMON"/>
    <property type="match status" value="1"/>
</dbReference>
<dbReference type="InterPro" id="IPR005018">
    <property type="entry name" value="DOMON_domain"/>
</dbReference>
<evidence type="ECO:0000313" key="4">
    <source>
        <dbReference type="Proteomes" id="UP001162131"/>
    </source>
</evidence>
<dbReference type="AlphaFoldDB" id="A0AAU9JCJ9"/>
<evidence type="ECO:0000259" key="2">
    <source>
        <dbReference type="PROSITE" id="PS50836"/>
    </source>
</evidence>
<gene>
    <name evidence="3" type="ORF">BSTOLATCC_MIC32838</name>
</gene>
<keyword evidence="4" id="KW-1185">Reference proteome</keyword>
<accession>A0AAU9JCJ9</accession>
<dbReference type="CDD" id="cd09631">
    <property type="entry name" value="DOMON_DOH"/>
    <property type="match status" value="1"/>
</dbReference>